<dbReference type="PANTHER" id="PTHR22916">
    <property type="entry name" value="GLYCOSYLTRANSFERASE"/>
    <property type="match status" value="1"/>
</dbReference>
<keyword evidence="2" id="KW-0808">Transferase</keyword>
<name>A0AAX2SS56_LIMRT</name>
<dbReference type="InterPro" id="IPR029044">
    <property type="entry name" value="Nucleotide-diphossugar_trans"/>
</dbReference>
<evidence type="ECO:0000256" key="2">
    <source>
        <dbReference type="ARBA" id="ARBA00022679"/>
    </source>
</evidence>
<evidence type="ECO:0000313" key="4">
    <source>
        <dbReference type="EMBL" id="TGB09750.1"/>
    </source>
</evidence>
<proteinExistence type="predicted"/>
<dbReference type="InterPro" id="IPR001173">
    <property type="entry name" value="Glyco_trans_2-like"/>
</dbReference>
<dbReference type="CDD" id="cd00761">
    <property type="entry name" value="Glyco_tranf_GTA_type"/>
    <property type="match status" value="1"/>
</dbReference>
<reference evidence="4" key="2">
    <citation type="submission" date="2019-04" db="EMBL/GenBank/DDBJ databases">
        <authorList>
            <person name="Bisanz J.E."/>
            <person name="Chagwedera N.D."/>
            <person name="Chawla A."/>
            <person name="Turnbaugh P.J."/>
        </authorList>
    </citation>
    <scope>NUCLEOTIDE SEQUENCE</scope>
    <source>
        <strain evidence="4">I8-5</strain>
    </source>
</reference>
<dbReference type="AlphaFoldDB" id="A0AAX2SS56"/>
<evidence type="ECO:0000259" key="3">
    <source>
        <dbReference type="Pfam" id="PF00535"/>
    </source>
</evidence>
<accession>A0AAX2SS56</accession>
<organism evidence="4 5">
    <name type="scientific">Limosilactobacillus reuteri</name>
    <name type="common">Lactobacillus reuteri</name>
    <dbReference type="NCBI Taxonomy" id="1598"/>
    <lineage>
        <taxon>Bacteria</taxon>
        <taxon>Bacillati</taxon>
        <taxon>Bacillota</taxon>
        <taxon>Bacilli</taxon>
        <taxon>Lactobacillales</taxon>
        <taxon>Lactobacillaceae</taxon>
        <taxon>Limosilactobacillus</taxon>
    </lineage>
</organism>
<dbReference type="SUPFAM" id="SSF53448">
    <property type="entry name" value="Nucleotide-diphospho-sugar transferases"/>
    <property type="match status" value="1"/>
</dbReference>
<evidence type="ECO:0000256" key="1">
    <source>
        <dbReference type="ARBA" id="ARBA00022676"/>
    </source>
</evidence>
<dbReference type="EMBL" id="SRKR01000020">
    <property type="protein sequence ID" value="TGB09750.1"/>
    <property type="molecule type" value="Genomic_DNA"/>
</dbReference>
<dbReference type="PANTHER" id="PTHR22916:SF51">
    <property type="entry name" value="GLYCOSYLTRANSFERASE EPSH-RELATED"/>
    <property type="match status" value="1"/>
</dbReference>
<dbReference type="Proteomes" id="UP000297521">
    <property type="component" value="Unassembled WGS sequence"/>
</dbReference>
<evidence type="ECO:0000313" key="5">
    <source>
        <dbReference type="Proteomes" id="UP000297521"/>
    </source>
</evidence>
<gene>
    <name evidence="4" type="ORF">E5F87_09620</name>
</gene>
<dbReference type="Gene3D" id="3.90.550.10">
    <property type="entry name" value="Spore Coat Polysaccharide Biosynthesis Protein SpsA, Chain A"/>
    <property type="match status" value="1"/>
</dbReference>
<comment type="caution">
    <text evidence="4">The sequence shown here is derived from an EMBL/GenBank/DDBJ whole genome shotgun (WGS) entry which is preliminary data.</text>
</comment>
<feature type="domain" description="Glycosyltransferase 2-like" evidence="3">
    <location>
        <begin position="22"/>
        <end position="187"/>
    </location>
</feature>
<dbReference type="Pfam" id="PF00535">
    <property type="entry name" value="Glycos_transf_2"/>
    <property type="match status" value="1"/>
</dbReference>
<reference evidence="4" key="1">
    <citation type="journal article" date="2019" name="Cell Metab.">
        <title>Nutrient sensing in CD11c cells alters the gut microbiome to regulate food intake and body mass.</title>
        <authorList>
            <person name="Chagwedera N.D."/>
            <person name="Ang Q.Y."/>
            <person name="Bisanz J.E."/>
            <person name="Leong Y.A."/>
            <person name="Ganeshan K."/>
            <person name="Cai J."/>
            <person name="Patterson A.D."/>
            <person name="Turnbaugh P.J."/>
            <person name="Chawla A."/>
        </authorList>
    </citation>
    <scope>NUCLEOTIDE SEQUENCE</scope>
    <source>
        <strain evidence="4">I8-5</strain>
    </source>
</reference>
<sequence>MHYNTKLSEMEKIGMKPKNIDVIIPVYNASNTLKKCITSLLKQHFDSFNIILIDDGSNDSSSYICDSYKKYDNVCVYHIKNSGRAYARNYGLKVSKSKYIMFVDSDDWVANGFLKEAFDFMKESQNDIGVFNYYIAFNDSRVKIANANYYQNSKINLKKEDAFRGLLDDTIGNYAWNKIYKREVLKNIEYPVGKDFEDLATMYKIFNNANKIGIMNKVLYYYFQRKDSIMHSLSTKVIGDSLEARIELENYIKSNYPTLIKLSHQKLVFNALQYTVYAYREQSFNDMFNQAVQILEQSKIASIPGWKNQLMIFLFNYNKNLFRFIANKTRKK</sequence>
<dbReference type="GO" id="GO:0016757">
    <property type="term" value="F:glycosyltransferase activity"/>
    <property type="evidence" value="ECO:0007669"/>
    <property type="project" value="UniProtKB-KW"/>
</dbReference>
<keyword evidence="1" id="KW-0328">Glycosyltransferase</keyword>
<protein>
    <submittedName>
        <fullName evidence="4">Glycosyltransferase family 2 protein</fullName>
    </submittedName>
</protein>